<keyword evidence="2" id="KW-1185">Reference proteome</keyword>
<dbReference type="AlphaFoldDB" id="A0A7U2I7J7"/>
<gene>
    <name evidence="1" type="ORF">JI435_418160</name>
</gene>
<dbReference type="EMBL" id="CP069035">
    <property type="protein sequence ID" value="QRD02508.1"/>
    <property type="molecule type" value="Genomic_DNA"/>
</dbReference>
<protein>
    <submittedName>
        <fullName evidence="1">Uncharacterized protein</fullName>
    </submittedName>
</protein>
<sequence length="78" mass="9368">MICYMGNRAQTLQRLFFNGILYRTMRYIDRNRTYDCNQLYDSYRKSEPCNLECTGHIQVVIALHPLLLIHMIDFCFVL</sequence>
<accession>A0A7U2I7J7</accession>
<organism evidence="1 2">
    <name type="scientific">Phaeosphaeria nodorum (strain SN15 / ATCC MYA-4574 / FGSC 10173)</name>
    <name type="common">Glume blotch fungus</name>
    <name type="synonym">Parastagonospora nodorum</name>
    <dbReference type="NCBI Taxonomy" id="321614"/>
    <lineage>
        <taxon>Eukaryota</taxon>
        <taxon>Fungi</taxon>
        <taxon>Dikarya</taxon>
        <taxon>Ascomycota</taxon>
        <taxon>Pezizomycotina</taxon>
        <taxon>Dothideomycetes</taxon>
        <taxon>Pleosporomycetidae</taxon>
        <taxon>Pleosporales</taxon>
        <taxon>Pleosporineae</taxon>
        <taxon>Phaeosphaeriaceae</taxon>
        <taxon>Parastagonospora</taxon>
    </lineage>
</organism>
<evidence type="ECO:0000313" key="2">
    <source>
        <dbReference type="Proteomes" id="UP000663193"/>
    </source>
</evidence>
<name>A0A7U2I7J7_PHANO</name>
<reference evidence="2" key="1">
    <citation type="journal article" date="2021" name="BMC Genomics">
        <title>Chromosome-level genome assembly and manually-curated proteome of model necrotroph Parastagonospora nodorum Sn15 reveals a genome-wide trove of candidate effector homologs, and redundancy of virulence-related functions within an accessory chromosome.</title>
        <authorList>
            <person name="Bertazzoni S."/>
            <person name="Jones D.A.B."/>
            <person name="Phan H.T."/>
            <person name="Tan K.-C."/>
            <person name="Hane J.K."/>
        </authorList>
    </citation>
    <scope>NUCLEOTIDE SEQUENCE [LARGE SCALE GENOMIC DNA]</scope>
    <source>
        <strain evidence="2">SN15 / ATCC MYA-4574 / FGSC 10173)</strain>
    </source>
</reference>
<evidence type="ECO:0000313" key="1">
    <source>
        <dbReference type="EMBL" id="QRD02508.1"/>
    </source>
</evidence>
<proteinExistence type="predicted"/>
<dbReference type="Proteomes" id="UP000663193">
    <property type="component" value="Chromosome 13"/>
</dbReference>
<dbReference type="VEuPathDB" id="FungiDB:JI435_418160"/>